<dbReference type="SUPFAM" id="SSF54495">
    <property type="entry name" value="UBC-like"/>
    <property type="match status" value="1"/>
</dbReference>
<dbReference type="InterPro" id="IPR008883">
    <property type="entry name" value="UEV_N"/>
</dbReference>
<dbReference type="PANTHER" id="PTHR23306:SF21">
    <property type="entry name" value="UBIQUITIN-CONJUGATING ENZYME_RWD-LIKE PROTEIN"/>
    <property type="match status" value="1"/>
</dbReference>
<dbReference type="GO" id="GO:0015031">
    <property type="term" value="P:protein transport"/>
    <property type="evidence" value="ECO:0007669"/>
    <property type="project" value="UniProtKB-UniRule"/>
</dbReference>
<proteinExistence type="inferred from homology"/>
<dbReference type="OMA" id="PDQKWLI"/>
<dbReference type="InterPro" id="IPR016135">
    <property type="entry name" value="UBQ-conjugating_enzyme/RWD"/>
</dbReference>
<dbReference type="Pfam" id="PF09454">
    <property type="entry name" value="Vps23_core"/>
    <property type="match status" value="1"/>
</dbReference>
<keyword evidence="5 7" id="KW-0653">Protein transport</keyword>
<reference evidence="11 13" key="1">
    <citation type="journal article" date="2017" name="Nature">
        <title>The sunflower genome provides insights into oil metabolism, flowering and Asterid evolution.</title>
        <authorList>
            <person name="Badouin H."/>
            <person name="Gouzy J."/>
            <person name="Grassa C.J."/>
            <person name="Murat F."/>
            <person name="Staton S.E."/>
            <person name="Cottret L."/>
            <person name="Lelandais-Briere C."/>
            <person name="Owens G.L."/>
            <person name="Carrere S."/>
            <person name="Mayjonade B."/>
            <person name="Legrand L."/>
            <person name="Gill N."/>
            <person name="Kane N.C."/>
            <person name="Bowers J.E."/>
            <person name="Hubner S."/>
            <person name="Bellec A."/>
            <person name="Berard A."/>
            <person name="Berges H."/>
            <person name="Blanchet N."/>
            <person name="Boniface M.C."/>
            <person name="Brunel D."/>
            <person name="Catrice O."/>
            <person name="Chaidir N."/>
            <person name="Claudel C."/>
            <person name="Donnadieu C."/>
            <person name="Faraut T."/>
            <person name="Fievet G."/>
            <person name="Helmstetter N."/>
            <person name="King M."/>
            <person name="Knapp S.J."/>
            <person name="Lai Z."/>
            <person name="Le Paslier M.C."/>
            <person name="Lippi Y."/>
            <person name="Lorenzon L."/>
            <person name="Mandel J.R."/>
            <person name="Marage G."/>
            <person name="Marchand G."/>
            <person name="Marquand E."/>
            <person name="Bret-Mestries E."/>
            <person name="Morien E."/>
            <person name="Nambeesan S."/>
            <person name="Nguyen T."/>
            <person name="Pegot-Espagnet P."/>
            <person name="Pouilly N."/>
            <person name="Raftis F."/>
            <person name="Sallet E."/>
            <person name="Schiex T."/>
            <person name="Thomas J."/>
            <person name="Vandecasteele C."/>
            <person name="Vares D."/>
            <person name="Vear F."/>
            <person name="Vautrin S."/>
            <person name="Crespi M."/>
            <person name="Mangin B."/>
            <person name="Burke J.M."/>
            <person name="Salse J."/>
            <person name="Munos S."/>
            <person name="Vincourt P."/>
            <person name="Rieseberg L.H."/>
            <person name="Langlade N.B."/>
        </authorList>
    </citation>
    <scope>NUCLEOTIDE SEQUENCE [LARGE SCALE GENOMIC DNA]</scope>
    <source>
        <strain evidence="13">cv. SF193</strain>
        <tissue evidence="11">Leaves</tissue>
    </source>
</reference>
<organism evidence="12 13">
    <name type="scientific">Helianthus annuus</name>
    <name type="common">Common sunflower</name>
    <dbReference type="NCBI Taxonomy" id="4232"/>
    <lineage>
        <taxon>Eukaryota</taxon>
        <taxon>Viridiplantae</taxon>
        <taxon>Streptophyta</taxon>
        <taxon>Embryophyta</taxon>
        <taxon>Tracheophyta</taxon>
        <taxon>Spermatophyta</taxon>
        <taxon>Magnoliopsida</taxon>
        <taxon>eudicotyledons</taxon>
        <taxon>Gunneridae</taxon>
        <taxon>Pentapetalae</taxon>
        <taxon>asterids</taxon>
        <taxon>campanulids</taxon>
        <taxon>Asterales</taxon>
        <taxon>Asteraceae</taxon>
        <taxon>Asteroideae</taxon>
        <taxon>Heliantheae alliance</taxon>
        <taxon>Heliantheae</taxon>
        <taxon>Helianthus</taxon>
    </lineage>
</organism>
<feature type="transmembrane region" description="Helical" evidence="8">
    <location>
        <begin position="12"/>
        <end position="33"/>
    </location>
</feature>
<evidence type="ECO:0000313" key="13">
    <source>
        <dbReference type="Proteomes" id="UP000215914"/>
    </source>
</evidence>
<dbReference type="AlphaFoldDB" id="A0A251TIQ9"/>
<feature type="domain" description="SB" evidence="9">
    <location>
        <begin position="293"/>
        <end position="361"/>
    </location>
</feature>
<evidence type="ECO:0000313" key="12">
    <source>
        <dbReference type="EMBL" id="OTG09891.1"/>
    </source>
</evidence>
<comment type="similarity">
    <text evidence="2">Belongs to the ubiquitin-conjugating enzyme family. UEV subfamily.</text>
</comment>
<keyword evidence="8" id="KW-1133">Transmembrane helix</keyword>
<evidence type="ECO:0000256" key="4">
    <source>
        <dbReference type="ARBA" id="ARBA00022753"/>
    </source>
</evidence>
<evidence type="ECO:0000256" key="5">
    <source>
        <dbReference type="ARBA" id="ARBA00022927"/>
    </source>
</evidence>
<feature type="domain" description="UEV" evidence="10">
    <location>
        <begin position="40"/>
        <end position="182"/>
    </location>
</feature>
<dbReference type="PANTHER" id="PTHR23306">
    <property type="entry name" value="TUMOR SUSCEPTIBILITY GENE 101 PROTEIN-RELATED"/>
    <property type="match status" value="1"/>
</dbReference>
<keyword evidence="4" id="KW-0967">Endosome</keyword>
<dbReference type="Proteomes" id="UP000215914">
    <property type="component" value="Chromosome 10"/>
</dbReference>
<evidence type="ECO:0000256" key="8">
    <source>
        <dbReference type="SAM" id="Phobius"/>
    </source>
</evidence>
<dbReference type="Gene3D" id="6.10.140.820">
    <property type="match status" value="1"/>
</dbReference>
<dbReference type="GO" id="GO:0043130">
    <property type="term" value="F:ubiquitin binding"/>
    <property type="evidence" value="ECO:0000318"/>
    <property type="project" value="GO_Central"/>
</dbReference>
<evidence type="ECO:0000256" key="7">
    <source>
        <dbReference type="PROSITE-ProRule" id="PRU00644"/>
    </source>
</evidence>
<keyword evidence="13" id="KW-1185">Reference proteome</keyword>
<protein>
    <submittedName>
        <fullName evidence="12">Putative ubiquitin-conjugating enzyme/RWD-like protein</fullName>
    </submittedName>
    <submittedName>
        <fullName evidence="11">Ubiquitin E2 variant, ubiquitin-conjugating enzyme/RWD, steadiness box (SB)</fullName>
    </submittedName>
</protein>
<dbReference type="InterPro" id="IPR037202">
    <property type="entry name" value="ESCRT_assembly_dom"/>
</dbReference>
<evidence type="ECO:0000259" key="10">
    <source>
        <dbReference type="PROSITE" id="PS51322"/>
    </source>
</evidence>
<dbReference type="SUPFAM" id="SSF140111">
    <property type="entry name" value="Endosomal sorting complex assembly domain"/>
    <property type="match status" value="1"/>
</dbReference>
<dbReference type="CDD" id="cd11685">
    <property type="entry name" value="UEV_TSG101-like"/>
    <property type="match status" value="1"/>
</dbReference>
<dbReference type="STRING" id="4232.A0A251TIQ9"/>
<dbReference type="GO" id="GO:0000813">
    <property type="term" value="C:ESCRT I complex"/>
    <property type="evidence" value="ECO:0000318"/>
    <property type="project" value="GO_Central"/>
</dbReference>
<keyword evidence="8" id="KW-0812">Transmembrane</keyword>
<evidence type="ECO:0000256" key="1">
    <source>
        <dbReference type="ARBA" id="ARBA00004177"/>
    </source>
</evidence>
<evidence type="ECO:0000256" key="3">
    <source>
        <dbReference type="ARBA" id="ARBA00022448"/>
    </source>
</evidence>
<sequence>MLHNQISQINNLFFMLIIPVSFTLFTMASPSQLEIIDNAMFCNTKFALAYPDPDQKWLIRRHLISLHREFSSLCPIVDTYIHHDGGGVNLLKVDGYLYISHSLPLVRINIWVHEHYPHMAPMVHVNTDLTNPIRLNHPFVDPSGLTTSSYLHTWRPFEYDLLGLARNLVNIFSLDHPFYVASVPPNMSHPSYVSKIEGMDRLWWMLHYDMIALREDTNDEVEQLAALQGEMRARVDITDNMIIGLDHEKTELKQRVKEMTDGADTLVNWLSVNKVNLSVVIGGRVEDAFECVDEISTMKMEWQAEDDALEELLFKLDDALVKDVISHETYIKQVRVLAREQFFARAKLEKLNREGSSIFQVF</sequence>
<gene>
    <name evidence="12" type="ORF">HannXRQ_Chr10g0281491</name>
    <name evidence="11" type="ORF">HanXRQr2_Chr10g0423261</name>
</gene>
<accession>A0A251TIQ9</accession>
<evidence type="ECO:0000259" key="9">
    <source>
        <dbReference type="PROSITE" id="PS51312"/>
    </source>
</evidence>
<dbReference type="PROSITE" id="PS51312">
    <property type="entry name" value="SB"/>
    <property type="match status" value="1"/>
</dbReference>
<keyword evidence="3 7" id="KW-0813">Transport</keyword>
<dbReference type="EMBL" id="MNCJ02000325">
    <property type="protein sequence ID" value="KAF5784986.1"/>
    <property type="molecule type" value="Genomic_DNA"/>
</dbReference>
<dbReference type="Gramene" id="mRNA:HanXRQr2_Chr10g0423261">
    <property type="protein sequence ID" value="CDS:HanXRQr2_Chr10g0423261.1"/>
    <property type="gene ID" value="HanXRQr2_Chr10g0423261"/>
</dbReference>
<dbReference type="FunCoup" id="A0A251TIQ9">
    <property type="interactions" value="152"/>
</dbReference>
<evidence type="ECO:0000313" key="11">
    <source>
        <dbReference type="EMBL" id="KAF5784986.1"/>
    </source>
</evidence>
<dbReference type="EMBL" id="CM007899">
    <property type="protein sequence ID" value="OTG09891.1"/>
    <property type="molecule type" value="Genomic_DNA"/>
</dbReference>
<reference evidence="11" key="3">
    <citation type="submission" date="2020-06" db="EMBL/GenBank/DDBJ databases">
        <title>Helianthus annuus Genome sequencing and assembly Release 2.</title>
        <authorList>
            <person name="Gouzy J."/>
            <person name="Langlade N."/>
            <person name="Munos S."/>
        </authorList>
    </citation>
    <scope>NUCLEOTIDE SEQUENCE</scope>
    <source>
        <tissue evidence="11">Leaves</tissue>
    </source>
</reference>
<comment type="subcellular location">
    <subcellularLocation>
        <location evidence="1">Endosome</location>
    </subcellularLocation>
</comment>
<dbReference type="PROSITE" id="PS51322">
    <property type="entry name" value="UEV"/>
    <property type="match status" value="1"/>
</dbReference>
<dbReference type="InterPro" id="IPR017916">
    <property type="entry name" value="SB_dom"/>
</dbReference>
<evidence type="ECO:0000256" key="6">
    <source>
        <dbReference type="ARBA" id="ARBA00023054"/>
    </source>
</evidence>
<keyword evidence="8" id="KW-0472">Membrane</keyword>
<dbReference type="InParanoid" id="A0A251TIQ9"/>
<dbReference type="Pfam" id="PF05743">
    <property type="entry name" value="UEV"/>
    <property type="match status" value="1"/>
</dbReference>
<dbReference type="GO" id="GO:0008333">
    <property type="term" value="P:endosome to lysosome transport"/>
    <property type="evidence" value="ECO:0000318"/>
    <property type="project" value="GO_Central"/>
</dbReference>
<reference evidence="12" key="2">
    <citation type="submission" date="2017-02" db="EMBL/GenBank/DDBJ databases">
        <title>Sunflower complete genome.</title>
        <authorList>
            <person name="Langlade N."/>
            <person name="Munos S."/>
        </authorList>
    </citation>
    <scope>NUCLEOTIDE SEQUENCE [LARGE SCALE GENOMIC DNA]</scope>
    <source>
        <tissue evidence="12">Leaves</tissue>
    </source>
</reference>
<dbReference type="InterPro" id="IPR052070">
    <property type="entry name" value="ESCRT-I_UEV_domain"/>
</dbReference>
<evidence type="ECO:0000256" key="2">
    <source>
        <dbReference type="ARBA" id="ARBA00009594"/>
    </source>
</evidence>
<keyword evidence="6" id="KW-0175">Coiled coil</keyword>
<dbReference type="Gene3D" id="3.10.110.10">
    <property type="entry name" value="Ubiquitin Conjugating Enzyme"/>
    <property type="match status" value="1"/>
</dbReference>
<name>A0A251TIQ9_HELAN</name>